<evidence type="ECO:0000313" key="4">
    <source>
        <dbReference type="EMBL" id="KAF1993496.1"/>
    </source>
</evidence>
<feature type="domain" description="DUF7029" evidence="2">
    <location>
        <begin position="82"/>
        <end position="175"/>
    </location>
</feature>
<evidence type="ECO:0008006" key="6">
    <source>
        <dbReference type="Google" id="ProtNLM"/>
    </source>
</evidence>
<feature type="domain" description="DUF7223" evidence="3">
    <location>
        <begin position="254"/>
        <end position="524"/>
    </location>
</feature>
<feature type="chain" id="PRO_5025344566" description="GPI anchored protein" evidence="1">
    <location>
        <begin position="19"/>
        <end position="570"/>
    </location>
</feature>
<name>A0A6A5W773_9PLEO</name>
<dbReference type="Pfam" id="PF23865">
    <property type="entry name" value="DUF7223"/>
    <property type="match status" value="1"/>
</dbReference>
<dbReference type="Proteomes" id="UP000799779">
    <property type="component" value="Unassembled WGS sequence"/>
</dbReference>
<dbReference type="InterPro" id="IPR054293">
    <property type="entry name" value="DUF7029"/>
</dbReference>
<organism evidence="4 5">
    <name type="scientific">Amniculicola lignicola CBS 123094</name>
    <dbReference type="NCBI Taxonomy" id="1392246"/>
    <lineage>
        <taxon>Eukaryota</taxon>
        <taxon>Fungi</taxon>
        <taxon>Dikarya</taxon>
        <taxon>Ascomycota</taxon>
        <taxon>Pezizomycotina</taxon>
        <taxon>Dothideomycetes</taxon>
        <taxon>Pleosporomycetidae</taxon>
        <taxon>Pleosporales</taxon>
        <taxon>Amniculicolaceae</taxon>
        <taxon>Amniculicola</taxon>
    </lineage>
</organism>
<sequence length="570" mass="61226">MRFSSFLVSLSAATVALSFPEIVYGSFDALQYRQLKAAKRHADLIKRSDSIGTKRSIVLTYAEDDGYVDDTSFAARVHLSGDRETLFLEDFEHLLDGVQCVGGSMTLGFRGDVSYKGAKDACGSLRAGLVVSSHSSCSDSSAHSVFNVSDITFDDTNARIVFDVQRTTWLKAYRTRKVEFGRTLDPHHLYEHHRLAGRQDATATNNVVLAASSLVPAAGTTPTAESVSFDLNDEQTDTTFEWPEGSELGPTSPITVGCKQCTTKGQLALTQGEIDLSSLDEIVDQARSGEDLDMIKSGFFQLDLSGFESSILLKASPSGNVKFAKDLFTVPVFGFSIRGIGSAGVLFQPQLAFDIQIAGGVELNWGFKVNVPDNSIIRLDIGTFSNSSVTGFDKTTVESLPFNANAADIQLTLQAGLRPFLPIGMSFFDGDLQILGGPFMDLPFINTTITQLATSEVNANCETGKGLGSDGFKNTFKNLTHIQADIGMGVGFEFEAIVDNPLVPNVHYDYQIWSTATPLATACYAWGKETGMAVATVAEKKISGASSASFGKFGALIMVVAVFAATTVVM</sequence>
<proteinExistence type="predicted"/>
<dbReference type="Pfam" id="PF22974">
    <property type="entry name" value="DUF7029"/>
    <property type="match status" value="1"/>
</dbReference>
<evidence type="ECO:0000259" key="3">
    <source>
        <dbReference type="Pfam" id="PF23865"/>
    </source>
</evidence>
<accession>A0A6A5W773</accession>
<dbReference type="EMBL" id="ML977700">
    <property type="protein sequence ID" value="KAF1993496.1"/>
    <property type="molecule type" value="Genomic_DNA"/>
</dbReference>
<evidence type="ECO:0000256" key="1">
    <source>
        <dbReference type="SAM" id="SignalP"/>
    </source>
</evidence>
<reference evidence="4" key="1">
    <citation type="journal article" date="2020" name="Stud. Mycol.">
        <title>101 Dothideomycetes genomes: a test case for predicting lifestyles and emergence of pathogens.</title>
        <authorList>
            <person name="Haridas S."/>
            <person name="Albert R."/>
            <person name="Binder M."/>
            <person name="Bloem J."/>
            <person name="Labutti K."/>
            <person name="Salamov A."/>
            <person name="Andreopoulos B."/>
            <person name="Baker S."/>
            <person name="Barry K."/>
            <person name="Bills G."/>
            <person name="Bluhm B."/>
            <person name="Cannon C."/>
            <person name="Castanera R."/>
            <person name="Culley D."/>
            <person name="Daum C."/>
            <person name="Ezra D."/>
            <person name="Gonzalez J."/>
            <person name="Henrissat B."/>
            <person name="Kuo A."/>
            <person name="Liang C."/>
            <person name="Lipzen A."/>
            <person name="Lutzoni F."/>
            <person name="Magnuson J."/>
            <person name="Mondo S."/>
            <person name="Nolan M."/>
            <person name="Ohm R."/>
            <person name="Pangilinan J."/>
            <person name="Park H.-J."/>
            <person name="Ramirez L."/>
            <person name="Alfaro M."/>
            <person name="Sun H."/>
            <person name="Tritt A."/>
            <person name="Yoshinaga Y."/>
            <person name="Zwiers L.-H."/>
            <person name="Turgeon B."/>
            <person name="Goodwin S."/>
            <person name="Spatafora J."/>
            <person name="Crous P."/>
            <person name="Grigoriev I."/>
        </authorList>
    </citation>
    <scope>NUCLEOTIDE SEQUENCE</scope>
    <source>
        <strain evidence="4">CBS 123094</strain>
    </source>
</reference>
<feature type="signal peptide" evidence="1">
    <location>
        <begin position="1"/>
        <end position="18"/>
    </location>
</feature>
<gene>
    <name evidence="4" type="ORF">P154DRAFT_582733</name>
</gene>
<evidence type="ECO:0000313" key="5">
    <source>
        <dbReference type="Proteomes" id="UP000799779"/>
    </source>
</evidence>
<dbReference type="OrthoDB" id="5382170at2759"/>
<dbReference type="InterPro" id="IPR055647">
    <property type="entry name" value="DUF7223"/>
</dbReference>
<dbReference type="AlphaFoldDB" id="A0A6A5W773"/>
<protein>
    <recommendedName>
        <fullName evidence="6">GPI anchored protein</fullName>
    </recommendedName>
</protein>
<keyword evidence="5" id="KW-1185">Reference proteome</keyword>
<evidence type="ECO:0000259" key="2">
    <source>
        <dbReference type="Pfam" id="PF22974"/>
    </source>
</evidence>
<keyword evidence="1" id="KW-0732">Signal</keyword>